<feature type="compositionally biased region" description="Low complexity" evidence="1">
    <location>
        <begin position="196"/>
        <end position="211"/>
    </location>
</feature>
<feature type="compositionally biased region" description="Polar residues" evidence="1">
    <location>
        <begin position="212"/>
        <end position="226"/>
    </location>
</feature>
<evidence type="ECO:0000256" key="2">
    <source>
        <dbReference type="SAM" id="Phobius"/>
    </source>
</evidence>
<evidence type="ECO:0000313" key="3">
    <source>
        <dbReference type="EMBL" id="KAK7194153.1"/>
    </source>
</evidence>
<feature type="compositionally biased region" description="Basic and acidic residues" evidence="1">
    <location>
        <begin position="177"/>
        <end position="186"/>
    </location>
</feature>
<protein>
    <recommendedName>
        <fullName evidence="5">Transmembrane protein</fullName>
    </recommendedName>
</protein>
<keyword evidence="4" id="KW-1185">Reference proteome</keyword>
<proteinExistence type="predicted"/>
<evidence type="ECO:0008006" key="5">
    <source>
        <dbReference type="Google" id="ProtNLM"/>
    </source>
</evidence>
<name>A0AAW0EJ99_9TRYP</name>
<organism evidence="3 4">
    <name type="scientific">Novymonas esmeraldas</name>
    <dbReference type="NCBI Taxonomy" id="1808958"/>
    <lineage>
        <taxon>Eukaryota</taxon>
        <taxon>Discoba</taxon>
        <taxon>Euglenozoa</taxon>
        <taxon>Kinetoplastea</taxon>
        <taxon>Metakinetoplastina</taxon>
        <taxon>Trypanosomatida</taxon>
        <taxon>Trypanosomatidae</taxon>
        <taxon>Novymonas</taxon>
    </lineage>
</organism>
<keyword evidence="2" id="KW-1133">Transmembrane helix</keyword>
<feature type="compositionally biased region" description="Polar residues" evidence="1">
    <location>
        <begin position="161"/>
        <end position="172"/>
    </location>
</feature>
<dbReference type="EMBL" id="JAECZO010000032">
    <property type="protein sequence ID" value="KAK7194153.1"/>
    <property type="molecule type" value="Genomic_DNA"/>
</dbReference>
<dbReference type="AlphaFoldDB" id="A0AAW0EJ99"/>
<gene>
    <name evidence="3" type="ORF">NESM_000328900</name>
</gene>
<evidence type="ECO:0000313" key="4">
    <source>
        <dbReference type="Proteomes" id="UP001430356"/>
    </source>
</evidence>
<keyword evidence="2" id="KW-0472">Membrane</keyword>
<accession>A0AAW0EJ99</accession>
<dbReference type="Proteomes" id="UP001430356">
    <property type="component" value="Unassembled WGS sequence"/>
</dbReference>
<reference evidence="3 4" key="1">
    <citation type="journal article" date="2021" name="MBio">
        <title>A New Model Trypanosomatid, Novymonas esmeraldas: Genomic Perception of Its 'Candidatus Pandoraea novymonadis' Endosymbiont.</title>
        <authorList>
            <person name="Zakharova A."/>
            <person name="Saura A."/>
            <person name="Butenko A."/>
            <person name="Podesvova L."/>
            <person name="Warmusova S."/>
            <person name="Kostygov A.Y."/>
            <person name="Nenarokova A."/>
            <person name="Lukes J."/>
            <person name="Opperdoes F.R."/>
            <person name="Yurchenko V."/>
        </authorList>
    </citation>
    <scope>NUCLEOTIDE SEQUENCE [LARGE SCALE GENOMIC DNA]</scope>
    <source>
        <strain evidence="3 4">E262AT.01</strain>
    </source>
</reference>
<feature type="compositionally biased region" description="Low complexity" evidence="1">
    <location>
        <begin position="15"/>
        <end position="29"/>
    </location>
</feature>
<sequence>MDDAAMEDPHVVKDTGPTTTTTLAPSAGTTSWSVDSAMIWLVPLFYVAIVGTAFVCFIVRWRRRMYGADRTSSLGTDAGGGDADGGAAAAAANANRYGEGLLATIAAMIDGATSKTALAGVAAWQRADNRARHRSSSPSPGPRHRGGGHGQGWLSGLASFFNGTQSRPTTTSKRAKQRGDDGHPDTEATTAPWLDGGAATAGGTSAVPSSSIAATLTARDQPQQQQ</sequence>
<feature type="transmembrane region" description="Helical" evidence="2">
    <location>
        <begin position="37"/>
        <end position="59"/>
    </location>
</feature>
<evidence type="ECO:0000256" key="1">
    <source>
        <dbReference type="SAM" id="MobiDB-lite"/>
    </source>
</evidence>
<comment type="caution">
    <text evidence="3">The sequence shown here is derived from an EMBL/GenBank/DDBJ whole genome shotgun (WGS) entry which is preliminary data.</text>
</comment>
<keyword evidence="2" id="KW-0812">Transmembrane</keyword>
<feature type="region of interest" description="Disordered" evidence="1">
    <location>
        <begin position="127"/>
        <end position="226"/>
    </location>
</feature>
<feature type="region of interest" description="Disordered" evidence="1">
    <location>
        <begin position="1"/>
        <end position="29"/>
    </location>
</feature>